<feature type="compositionally biased region" description="Low complexity" evidence="1">
    <location>
        <begin position="17"/>
        <end position="26"/>
    </location>
</feature>
<name>A0A563VRS0_9CYAN</name>
<feature type="region of interest" description="Disordered" evidence="1">
    <location>
        <begin position="1"/>
        <end position="84"/>
    </location>
</feature>
<accession>A0A563VRS0</accession>
<evidence type="ECO:0000313" key="2">
    <source>
        <dbReference type="EMBL" id="VEP14154.1"/>
    </source>
</evidence>
<feature type="compositionally biased region" description="Polar residues" evidence="1">
    <location>
        <begin position="59"/>
        <end position="77"/>
    </location>
</feature>
<dbReference type="EMBL" id="CAACVJ010000162">
    <property type="protein sequence ID" value="VEP14154.1"/>
    <property type="molecule type" value="Genomic_DNA"/>
</dbReference>
<dbReference type="AlphaFoldDB" id="A0A563VRS0"/>
<keyword evidence="3" id="KW-1185">Reference proteome</keyword>
<evidence type="ECO:0000256" key="1">
    <source>
        <dbReference type="SAM" id="MobiDB-lite"/>
    </source>
</evidence>
<organism evidence="2 3">
    <name type="scientific">Hyella patelloides LEGE 07179</name>
    <dbReference type="NCBI Taxonomy" id="945734"/>
    <lineage>
        <taxon>Bacteria</taxon>
        <taxon>Bacillati</taxon>
        <taxon>Cyanobacteriota</taxon>
        <taxon>Cyanophyceae</taxon>
        <taxon>Pleurocapsales</taxon>
        <taxon>Hyellaceae</taxon>
        <taxon>Hyella</taxon>
    </lineage>
</organism>
<gene>
    <name evidence="2" type="ORF">H1P_2440014</name>
</gene>
<sequence length="115" mass="13066">MNDGSTRRRRVRKTSSESELGEPSLSQTITDGSKARKRRTRSENQSDDSQPLLEEPEVSENSIINTPLPRQSATNQKIETETRDEKIQLSMPKTPMTRGIDQIKAELVEERRSAL</sequence>
<protein>
    <submittedName>
        <fullName evidence="2">Uncharacterized protein</fullName>
    </submittedName>
</protein>
<dbReference type="Proteomes" id="UP000320055">
    <property type="component" value="Unassembled WGS sequence"/>
</dbReference>
<reference evidence="2 3" key="1">
    <citation type="submission" date="2019-01" db="EMBL/GenBank/DDBJ databases">
        <authorList>
            <person name="Brito A."/>
        </authorList>
    </citation>
    <scope>NUCLEOTIDE SEQUENCE [LARGE SCALE GENOMIC DNA]</scope>
    <source>
        <strain evidence="2">1</strain>
    </source>
</reference>
<evidence type="ECO:0000313" key="3">
    <source>
        <dbReference type="Proteomes" id="UP000320055"/>
    </source>
</evidence>
<dbReference type="RefSeq" id="WP_144872521.1">
    <property type="nucleotide sequence ID" value="NZ_LR213987.1"/>
</dbReference>
<proteinExistence type="predicted"/>